<comment type="caution">
    <text evidence="3">The sequence shown here is derived from an EMBL/GenBank/DDBJ whole genome shotgun (WGS) entry which is preliminary data.</text>
</comment>
<dbReference type="AlphaFoldDB" id="A0AAW1HD23"/>
<organism evidence="3 4">
    <name type="scientific">Saponaria officinalis</name>
    <name type="common">Common soapwort</name>
    <name type="synonym">Lychnis saponaria</name>
    <dbReference type="NCBI Taxonomy" id="3572"/>
    <lineage>
        <taxon>Eukaryota</taxon>
        <taxon>Viridiplantae</taxon>
        <taxon>Streptophyta</taxon>
        <taxon>Embryophyta</taxon>
        <taxon>Tracheophyta</taxon>
        <taxon>Spermatophyta</taxon>
        <taxon>Magnoliopsida</taxon>
        <taxon>eudicotyledons</taxon>
        <taxon>Gunneridae</taxon>
        <taxon>Pentapetalae</taxon>
        <taxon>Caryophyllales</taxon>
        <taxon>Caryophyllaceae</taxon>
        <taxon>Caryophylleae</taxon>
        <taxon>Saponaria</taxon>
    </lineage>
</organism>
<feature type="chain" id="PRO_5043878354" evidence="2">
    <location>
        <begin position="22"/>
        <end position="85"/>
    </location>
</feature>
<feature type="transmembrane region" description="Helical" evidence="1">
    <location>
        <begin position="48"/>
        <end position="70"/>
    </location>
</feature>
<evidence type="ECO:0000256" key="1">
    <source>
        <dbReference type="SAM" id="Phobius"/>
    </source>
</evidence>
<evidence type="ECO:0000313" key="3">
    <source>
        <dbReference type="EMBL" id="KAK9673904.1"/>
    </source>
</evidence>
<proteinExistence type="predicted"/>
<reference evidence="3" key="1">
    <citation type="submission" date="2024-03" db="EMBL/GenBank/DDBJ databases">
        <title>WGS assembly of Saponaria officinalis var. Norfolk2.</title>
        <authorList>
            <person name="Jenkins J."/>
            <person name="Shu S."/>
            <person name="Grimwood J."/>
            <person name="Barry K."/>
            <person name="Goodstein D."/>
            <person name="Schmutz J."/>
            <person name="Leebens-Mack J."/>
            <person name="Osbourn A."/>
        </authorList>
    </citation>
    <scope>NUCLEOTIDE SEQUENCE [LARGE SCALE GENOMIC DNA]</scope>
    <source>
        <strain evidence="3">JIC</strain>
    </source>
</reference>
<keyword evidence="1" id="KW-0472">Membrane</keyword>
<evidence type="ECO:0000256" key="2">
    <source>
        <dbReference type="SAM" id="SignalP"/>
    </source>
</evidence>
<keyword evidence="2" id="KW-0732">Signal</keyword>
<keyword evidence="1" id="KW-1133">Transmembrane helix</keyword>
<sequence>MMSLKMISSWCLSLIFLTSNSLRRHDLSTPSSEAQMWPTTILFIESLTASYSILLYFATFPTLIIVVVGCAKEHLIFFLFCKNCV</sequence>
<gene>
    <name evidence="3" type="ORF">RND81_12G197500</name>
</gene>
<keyword evidence="4" id="KW-1185">Reference proteome</keyword>
<evidence type="ECO:0000313" key="4">
    <source>
        <dbReference type="Proteomes" id="UP001443914"/>
    </source>
</evidence>
<protein>
    <submittedName>
        <fullName evidence="3">Uncharacterized protein</fullName>
    </submittedName>
</protein>
<name>A0AAW1HD23_SAPOF</name>
<feature type="signal peptide" evidence="2">
    <location>
        <begin position="1"/>
        <end position="21"/>
    </location>
</feature>
<keyword evidence="1" id="KW-0812">Transmembrane</keyword>
<dbReference type="EMBL" id="JBDFQZ010000012">
    <property type="protein sequence ID" value="KAK9673904.1"/>
    <property type="molecule type" value="Genomic_DNA"/>
</dbReference>
<dbReference type="Proteomes" id="UP001443914">
    <property type="component" value="Unassembled WGS sequence"/>
</dbReference>
<accession>A0AAW1HD23</accession>